<feature type="chain" id="PRO_5034450939" description="von Willebrand factor A domain-containing protein 1" evidence="11">
    <location>
        <begin position="22"/>
        <end position="519"/>
    </location>
</feature>
<dbReference type="Proteomes" id="UP000694397">
    <property type="component" value="Chromosome 2"/>
</dbReference>
<evidence type="ECO:0000256" key="5">
    <source>
        <dbReference type="ARBA" id="ARBA00022729"/>
    </source>
</evidence>
<dbReference type="SUPFAM" id="SSF49265">
    <property type="entry name" value="Fibronectin type III"/>
    <property type="match status" value="2"/>
</dbReference>
<evidence type="ECO:0000313" key="14">
    <source>
        <dbReference type="Ensembl" id="ENSSFOP00015025122.2"/>
    </source>
</evidence>
<reference evidence="14" key="3">
    <citation type="submission" date="2025-09" db="UniProtKB">
        <authorList>
            <consortium name="Ensembl"/>
        </authorList>
    </citation>
    <scope>IDENTIFICATION</scope>
</reference>
<keyword evidence="15" id="KW-1185">Reference proteome</keyword>
<feature type="domain" description="Fibronectin type-III" evidence="13">
    <location>
        <begin position="327"/>
        <end position="416"/>
    </location>
</feature>
<dbReference type="InterPro" id="IPR003961">
    <property type="entry name" value="FN3_dom"/>
</dbReference>
<sequence length="519" mass="56118">MEHRAALGSLLLAVLLSSVGAQHVLPDTVSFCCEGDVLFLLDSSGSVSSYEFSRMLTFLSELLRPFSLGPAEVRVGLLQVSTVPHLEFGFEAHSTQQSLQEALRNTRQLKGDTNTAEALRLSHRRVLNPGAPGGARPGVPRVVVWLTDGVQPGAVEGPMAELRQDGVAVLAVSTGHSNYQMLRKVVTPPTDAHLYFVDIDDISIITKSLRDAIIELIRAQRLQVRDVTSHSAMLQWRPILSASTGFYDVQYGPVWTPNEVVPWSAGTSPGTSASLYSRMTLSGDTSSAALVELRPNTKYRATLIPRSSLEVLKPLNVTFTTHPEVLSPAVVTVSELGTESVRLSWGPPQPKLVQQYQVEYAALPGGAVQTVTTDRHRNSTVLTGLQPDTQYLVTVVALHTSGLEKAMSIKICTEEELPALADLQLTAVGSDSVQVHWRGTGDSLRGYWVSWEKGQDGHSSHASLYLPPSSLSTLLTNVAPSGRICVSPVYRTARGEGLCCTAQLCSNAAHREYGCYSNP</sequence>
<dbReference type="PANTHER" id="PTHR24020:SF77">
    <property type="entry name" value="VON WILLEBRAND FACTOR A DOMAIN-CONTAINING PROTEIN 1"/>
    <property type="match status" value="1"/>
</dbReference>
<dbReference type="CDD" id="cd00063">
    <property type="entry name" value="FN3"/>
    <property type="match status" value="1"/>
</dbReference>
<evidence type="ECO:0000256" key="11">
    <source>
        <dbReference type="SAM" id="SignalP"/>
    </source>
</evidence>
<dbReference type="GO" id="GO:0005604">
    <property type="term" value="C:basement membrane"/>
    <property type="evidence" value="ECO:0007669"/>
    <property type="project" value="UniProtKB-SubCell"/>
</dbReference>
<dbReference type="Ensembl" id="ENSSFOT00015025401.2">
    <property type="protein sequence ID" value="ENSSFOP00015025122.2"/>
    <property type="gene ID" value="ENSSFOG00015016169.2"/>
</dbReference>
<evidence type="ECO:0000256" key="10">
    <source>
        <dbReference type="ARBA" id="ARBA00046169"/>
    </source>
</evidence>
<dbReference type="GeneTree" id="ENSGT00940000160734"/>
<dbReference type="PRINTS" id="PR00453">
    <property type="entry name" value="VWFADOMAIN"/>
</dbReference>
<reference evidence="14" key="2">
    <citation type="submission" date="2025-08" db="UniProtKB">
        <authorList>
            <consortium name="Ensembl"/>
        </authorList>
    </citation>
    <scope>IDENTIFICATION</scope>
</reference>
<keyword evidence="4" id="KW-0597">Phosphoprotein</keyword>
<evidence type="ECO:0000256" key="7">
    <source>
        <dbReference type="ARBA" id="ARBA00022869"/>
    </source>
</evidence>
<dbReference type="SMART" id="SM00327">
    <property type="entry name" value="VWA"/>
    <property type="match status" value="1"/>
</dbReference>
<keyword evidence="5 11" id="KW-0732">Signal</keyword>
<evidence type="ECO:0000256" key="6">
    <source>
        <dbReference type="ARBA" id="ARBA00022737"/>
    </source>
</evidence>
<gene>
    <name evidence="14" type="primary">VWA1</name>
</gene>
<dbReference type="PROSITE" id="PS50234">
    <property type="entry name" value="VWFA"/>
    <property type="match status" value="1"/>
</dbReference>
<feature type="domain" description="VWFA" evidence="12">
    <location>
        <begin position="36"/>
        <end position="213"/>
    </location>
</feature>
<evidence type="ECO:0000256" key="3">
    <source>
        <dbReference type="ARBA" id="ARBA00022530"/>
    </source>
</evidence>
<feature type="domain" description="Fibronectin type-III" evidence="13">
    <location>
        <begin position="419"/>
        <end position="512"/>
    </location>
</feature>
<evidence type="ECO:0000259" key="12">
    <source>
        <dbReference type="PROSITE" id="PS50234"/>
    </source>
</evidence>
<evidence type="ECO:0000256" key="4">
    <source>
        <dbReference type="ARBA" id="ARBA00022553"/>
    </source>
</evidence>
<proteinExistence type="predicted"/>
<keyword evidence="8" id="KW-1015">Disulfide bond</keyword>
<keyword evidence="3" id="KW-0272">Extracellular matrix</keyword>
<dbReference type="InterPro" id="IPR050525">
    <property type="entry name" value="ECM_Assembly_Org"/>
</dbReference>
<organism evidence="14 15">
    <name type="scientific">Scleropages formosus</name>
    <name type="common">Asian bonytongue</name>
    <name type="synonym">Osteoglossum formosum</name>
    <dbReference type="NCBI Taxonomy" id="113540"/>
    <lineage>
        <taxon>Eukaryota</taxon>
        <taxon>Metazoa</taxon>
        <taxon>Chordata</taxon>
        <taxon>Craniata</taxon>
        <taxon>Vertebrata</taxon>
        <taxon>Euteleostomi</taxon>
        <taxon>Actinopterygii</taxon>
        <taxon>Neopterygii</taxon>
        <taxon>Teleostei</taxon>
        <taxon>Osteoglossocephala</taxon>
        <taxon>Osteoglossomorpha</taxon>
        <taxon>Osteoglossiformes</taxon>
        <taxon>Osteoglossidae</taxon>
        <taxon>Scleropages</taxon>
    </lineage>
</organism>
<reference evidence="14 15" key="1">
    <citation type="submission" date="2019-04" db="EMBL/GenBank/DDBJ databases">
        <authorList>
            <consortium name="Wellcome Sanger Institute Data Sharing"/>
        </authorList>
    </citation>
    <scope>NUCLEOTIDE SEQUENCE [LARGE SCALE GENOMIC DNA]</scope>
</reference>
<dbReference type="OrthoDB" id="9949424at2759"/>
<dbReference type="Gene3D" id="3.40.50.410">
    <property type="entry name" value="von Willebrand factor, type A domain"/>
    <property type="match status" value="1"/>
</dbReference>
<dbReference type="Pfam" id="PF00092">
    <property type="entry name" value="VWA"/>
    <property type="match status" value="1"/>
</dbReference>
<dbReference type="InterPro" id="IPR002035">
    <property type="entry name" value="VWF_A"/>
</dbReference>
<protein>
    <recommendedName>
        <fullName evidence="9">von Willebrand factor A domain-containing protein 1</fullName>
    </recommendedName>
</protein>
<feature type="signal peptide" evidence="11">
    <location>
        <begin position="1"/>
        <end position="21"/>
    </location>
</feature>
<dbReference type="SUPFAM" id="SSF53300">
    <property type="entry name" value="vWA-like"/>
    <property type="match status" value="1"/>
</dbReference>
<dbReference type="PANTHER" id="PTHR24020">
    <property type="entry name" value="COLLAGEN ALPHA"/>
    <property type="match status" value="1"/>
</dbReference>
<dbReference type="InterPro" id="IPR013783">
    <property type="entry name" value="Ig-like_fold"/>
</dbReference>
<dbReference type="PROSITE" id="PS50853">
    <property type="entry name" value="FN3"/>
    <property type="match status" value="3"/>
</dbReference>
<feature type="domain" description="Fibronectin type-III" evidence="13">
    <location>
        <begin position="218"/>
        <end position="324"/>
    </location>
</feature>
<dbReference type="InterPro" id="IPR036465">
    <property type="entry name" value="vWFA_dom_sf"/>
</dbReference>
<comment type="subcellular location">
    <subcellularLocation>
        <location evidence="1">Secreted</location>
        <location evidence="1">Extracellular space</location>
        <location evidence="1">Extracellular matrix</location>
        <location evidence="1">Basement membrane</location>
    </subcellularLocation>
</comment>
<evidence type="ECO:0000256" key="1">
    <source>
        <dbReference type="ARBA" id="ARBA00004302"/>
    </source>
</evidence>
<keyword evidence="2" id="KW-0964">Secreted</keyword>
<evidence type="ECO:0000256" key="9">
    <source>
        <dbReference type="ARBA" id="ARBA00029542"/>
    </source>
</evidence>
<evidence type="ECO:0000259" key="13">
    <source>
        <dbReference type="PROSITE" id="PS50853"/>
    </source>
</evidence>
<evidence type="ECO:0000256" key="8">
    <source>
        <dbReference type="ARBA" id="ARBA00023157"/>
    </source>
</evidence>
<comment type="function">
    <text evidence="10">Promotes matrix assembly. Involved in the organization of skeletal muscles and in the formation of neuromuscular junctions.</text>
</comment>
<dbReference type="InterPro" id="IPR036116">
    <property type="entry name" value="FN3_sf"/>
</dbReference>
<keyword evidence="6" id="KW-0677">Repeat</keyword>
<accession>A0A8C9RZB3</accession>
<dbReference type="Gene3D" id="2.60.40.10">
    <property type="entry name" value="Immunoglobulins"/>
    <property type="match status" value="3"/>
</dbReference>
<evidence type="ECO:0000313" key="15">
    <source>
        <dbReference type="Proteomes" id="UP000694397"/>
    </source>
</evidence>
<name>A0A8C9RZB3_SCLFO</name>
<dbReference type="AlphaFoldDB" id="A0A8C9RZB3"/>
<keyword evidence="7" id="KW-0084">Basement membrane</keyword>
<evidence type="ECO:0000256" key="2">
    <source>
        <dbReference type="ARBA" id="ARBA00022525"/>
    </source>
</evidence>
<dbReference type="Pfam" id="PF00041">
    <property type="entry name" value="fn3"/>
    <property type="match status" value="2"/>
</dbReference>
<dbReference type="SMART" id="SM00060">
    <property type="entry name" value="FN3"/>
    <property type="match status" value="3"/>
</dbReference>